<proteinExistence type="predicted"/>
<dbReference type="AlphaFoldDB" id="A0AAV0Z508"/>
<gene>
    <name evidence="1" type="ORF">VFH_I101320</name>
</gene>
<evidence type="ECO:0000313" key="2">
    <source>
        <dbReference type="Proteomes" id="UP001157006"/>
    </source>
</evidence>
<name>A0AAV0Z508_VICFA</name>
<keyword evidence="2" id="KW-1185">Reference proteome</keyword>
<organism evidence="1 2">
    <name type="scientific">Vicia faba</name>
    <name type="common">Broad bean</name>
    <name type="synonym">Faba vulgaris</name>
    <dbReference type="NCBI Taxonomy" id="3906"/>
    <lineage>
        <taxon>Eukaryota</taxon>
        <taxon>Viridiplantae</taxon>
        <taxon>Streptophyta</taxon>
        <taxon>Embryophyta</taxon>
        <taxon>Tracheophyta</taxon>
        <taxon>Spermatophyta</taxon>
        <taxon>Magnoliopsida</taxon>
        <taxon>eudicotyledons</taxon>
        <taxon>Gunneridae</taxon>
        <taxon>Pentapetalae</taxon>
        <taxon>rosids</taxon>
        <taxon>fabids</taxon>
        <taxon>Fabales</taxon>
        <taxon>Fabaceae</taxon>
        <taxon>Papilionoideae</taxon>
        <taxon>50 kb inversion clade</taxon>
        <taxon>NPAAA clade</taxon>
        <taxon>Hologalegina</taxon>
        <taxon>IRL clade</taxon>
        <taxon>Fabeae</taxon>
        <taxon>Vicia</taxon>
    </lineage>
</organism>
<accession>A0AAV0Z508</accession>
<protein>
    <submittedName>
        <fullName evidence="1">Uncharacterized protein</fullName>
    </submittedName>
</protein>
<sequence>MDTDKNTSMGQFIPSSLVGSLLSKSLQVKKCMLLGTEAHHDRSKAADSFTSSTKSGDDIAETDLYAALTENLDGSRYRVTESTAIGSGEVFTRIFCRSCNCSRISAEVKAEPIPKFQVQQSEDHEPALQTIILWSLAKSKTAGNKSLRGWGPNHLNLQKSVSAPEPNLQEISF</sequence>
<evidence type="ECO:0000313" key="1">
    <source>
        <dbReference type="EMBL" id="CAI8593635.1"/>
    </source>
</evidence>
<dbReference type="EMBL" id="OX451735">
    <property type="protein sequence ID" value="CAI8593635.1"/>
    <property type="molecule type" value="Genomic_DNA"/>
</dbReference>
<dbReference type="Proteomes" id="UP001157006">
    <property type="component" value="Chromosome 1S"/>
</dbReference>
<reference evidence="1 2" key="1">
    <citation type="submission" date="2023-01" db="EMBL/GenBank/DDBJ databases">
        <authorList>
            <person name="Kreplak J."/>
        </authorList>
    </citation>
    <scope>NUCLEOTIDE SEQUENCE [LARGE SCALE GENOMIC DNA]</scope>
</reference>